<evidence type="ECO:0000313" key="2">
    <source>
        <dbReference type="Proteomes" id="UP000663207"/>
    </source>
</evidence>
<evidence type="ECO:0000313" key="1">
    <source>
        <dbReference type="EMBL" id="QSX37098.1"/>
    </source>
</evidence>
<name>A0ABX7QZX5_9GAMM</name>
<protein>
    <submittedName>
        <fullName evidence="1">Uncharacterized protein</fullName>
    </submittedName>
</protein>
<dbReference type="EMBL" id="CP071502">
    <property type="protein sequence ID" value="QSX37098.1"/>
    <property type="molecule type" value="Genomic_DNA"/>
</dbReference>
<accession>A0ABX7QZX5</accession>
<dbReference type="RefSeq" id="WP_207380369.1">
    <property type="nucleotide sequence ID" value="NZ_CP071502.1"/>
</dbReference>
<sequence>MRVSLNNGIRVEDESAIYTWDLNFKIDGAGNFIQPINCSEFELMVGEIYGNEFVRVVQQAKSIAFGDIGDIRSVAQIEAVLDKVNEIIVSETNRVTDTFFYNDSVEYISKRLNFKNIECNCRRKWSLENEDLIVDVVIINALLNTQIK</sequence>
<proteinExistence type="predicted"/>
<gene>
    <name evidence="1" type="ORF">JYB85_17880</name>
</gene>
<keyword evidence="2" id="KW-1185">Reference proteome</keyword>
<reference evidence="1 2" key="1">
    <citation type="submission" date="2021-03" db="EMBL/GenBank/DDBJ databases">
        <title>Novel species identification of genus Shewanella.</title>
        <authorList>
            <person name="Liu G."/>
            <person name="Zhang Q."/>
        </authorList>
    </citation>
    <scope>NUCLEOTIDE SEQUENCE [LARGE SCALE GENOMIC DNA]</scope>
    <source>
        <strain evidence="1 2">FJAT-52962</strain>
    </source>
</reference>
<dbReference type="Proteomes" id="UP000663207">
    <property type="component" value="Chromosome"/>
</dbReference>
<organism evidence="1 2">
    <name type="scientific">Shewanella sedimentimangrovi</name>
    <dbReference type="NCBI Taxonomy" id="2814293"/>
    <lineage>
        <taxon>Bacteria</taxon>
        <taxon>Pseudomonadati</taxon>
        <taxon>Pseudomonadota</taxon>
        <taxon>Gammaproteobacteria</taxon>
        <taxon>Alteromonadales</taxon>
        <taxon>Shewanellaceae</taxon>
        <taxon>Shewanella</taxon>
    </lineage>
</organism>